<dbReference type="GO" id="GO:0005634">
    <property type="term" value="C:nucleus"/>
    <property type="evidence" value="ECO:0007669"/>
    <property type="project" value="UniProtKB-SubCell"/>
</dbReference>
<keyword evidence="7" id="KW-0804">Transcription</keyword>
<evidence type="ECO:0000256" key="5">
    <source>
        <dbReference type="ARBA" id="ARBA00022833"/>
    </source>
</evidence>
<name>A0A026X327_OOCBI</name>
<dbReference type="EMBL" id="QOIP01000007">
    <property type="protein sequence ID" value="RLU20976.1"/>
    <property type="molecule type" value="Genomic_DNA"/>
</dbReference>
<dbReference type="EMBL" id="KK107019">
    <property type="protein sequence ID" value="EZA62680.1"/>
    <property type="molecule type" value="Genomic_DNA"/>
</dbReference>
<dbReference type="PANTHER" id="PTHR24394">
    <property type="entry name" value="ZINC FINGER PROTEIN"/>
    <property type="match status" value="1"/>
</dbReference>
<dbReference type="SUPFAM" id="SSF57667">
    <property type="entry name" value="beta-beta-alpha zinc fingers"/>
    <property type="match status" value="2"/>
</dbReference>
<evidence type="ECO:0000256" key="9">
    <source>
        <dbReference type="PROSITE-ProRule" id="PRU00042"/>
    </source>
</evidence>
<feature type="domain" description="C2H2-type" evidence="11">
    <location>
        <begin position="362"/>
        <end position="391"/>
    </location>
</feature>
<dbReference type="Pfam" id="PF00096">
    <property type="entry name" value="zf-C2H2"/>
    <property type="match status" value="3"/>
</dbReference>
<evidence type="ECO:0000313" key="12">
    <source>
        <dbReference type="EMBL" id="EZA62680.1"/>
    </source>
</evidence>
<evidence type="ECO:0000256" key="3">
    <source>
        <dbReference type="ARBA" id="ARBA00022737"/>
    </source>
</evidence>
<accession>A0A026X327</accession>
<evidence type="ECO:0000256" key="7">
    <source>
        <dbReference type="ARBA" id="ARBA00023163"/>
    </source>
</evidence>
<evidence type="ECO:0000313" key="13">
    <source>
        <dbReference type="EMBL" id="RLU20976.1"/>
    </source>
</evidence>
<dbReference type="Proteomes" id="UP000279307">
    <property type="component" value="Chromosome 7"/>
</dbReference>
<dbReference type="Proteomes" id="UP000053097">
    <property type="component" value="Unassembled WGS sequence"/>
</dbReference>
<feature type="domain" description="C2H2-type" evidence="11">
    <location>
        <begin position="392"/>
        <end position="419"/>
    </location>
</feature>
<sequence>MNTIRNSQHTSNSYNGGTIGRDSPSALLDMLAEVASQTLHSEENIRMKSMLTSQNKSKTASTKRKDSCFTVSQLLSMPVSHLVKQFTIFTSDELKRQYSYTCALLPGCQQKYTSFASEEKARVSIKTHLEEHLEYLKADKEAYDTFTAKSVNHKSLKINLQSKKSRMLQTKKPQETLNKENKDVISEKSTNYFCKILLNNINIKENGKQKCFQKSENKEIYNSELKTCEQMDVKVLGDHSYFERLDDKMPNRKGISPPVTSNNVFDDATNEEKIVLMVVGTDSVHMKEYSHVNEELAEKTNCPDSDTVYLPDDTQIKSTESSTTTKPKGKAKFIGTSKEEREMALAYMERIKKKGNPTGSNLQCRICDPPRSFTAPTTLVSHYRSHAGIKPYECRICRAVFTRRHSLKYHMLIHQNQTRFTCGDCGKKFRHPSHFREHQRRHTGEAPFGCDDCGQRFKTRNTYKRHLKTRHGKILTTIGEVLNLSEEDFQKVRTSRRRKDVCAPQTTVNAVSNAVVDYGKQNDEAQASSTMEECVMREDVNDINENWETKGTTRVLDKCFEDFEICSEPRLNKTDGTETEIIVDCRYPSRNGSNVSVECINSVQNDLLQVKNSLYDDLRVISSEEKHVYQHNISDQNKIDDCSDETEYEYSEVNCNDGTLKTKEHENMARCEANLDFPKEQDGSHSRVLHESTHDYHKIVYDGDKREESATYMHLKPELTEAASSSGDNQTRDDAHVSMTQDDSASERSKNCATSFDSENEDRARNNIIFCTQIANANVNILQTADEAGGKVQQEQDNALQKNVSESDVTQSVESMNVSSENLVEANHKIDRQQTNRYLYVRPEPTNKIIAQNKCISIPLHQVKLYRNQQSQLKADCGKIRILNGNVRAINIKQSDKQNAILLISGDNLKNGIFQIDKSSAVVKNLKR</sequence>
<evidence type="ECO:0000256" key="4">
    <source>
        <dbReference type="ARBA" id="ARBA00022771"/>
    </source>
</evidence>
<gene>
    <name evidence="13" type="ORF">DMN91_007592</name>
    <name evidence="12" type="ORF">X777_07495</name>
</gene>
<keyword evidence="5" id="KW-0862">Zinc</keyword>
<evidence type="ECO:0000313" key="15">
    <source>
        <dbReference type="Proteomes" id="UP000279307"/>
    </source>
</evidence>
<reference evidence="13 15" key="2">
    <citation type="journal article" date="2018" name="Genome Res.">
        <title>The genomic architecture and molecular evolution of ant odorant receptors.</title>
        <authorList>
            <person name="McKenzie S.K."/>
            <person name="Kronauer D.J.C."/>
        </authorList>
    </citation>
    <scope>NUCLEOTIDE SEQUENCE [LARGE SCALE GENOMIC DNA]</scope>
    <source>
        <strain evidence="13">Clonal line C1</strain>
    </source>
</reference>
<keyword evidence="8" id="KW-0539">Nucleus</keyword>
<evidence type="ECO:0000256" key="6">
    <source>
        <dbReference type="ARBA" id="ARBA00023015"/>
    </source>
</evidence>
<dbReference type="PROSITE" id="PS00028">
    <property type="entry name" value="ZINC_FINGER_C2H2_1"/>
    <property type="match status" value="3"/>
</dbReference>
<evidence type="ECO:0000256" key="1">
    <source>
        <dbReference type="ARBA" id="ARBA00004123"/>
    </source>
</evidence>
<keyword evidence="4 9" id="KW-0863">Zinc-finger</keyword>
<evidence type="ECO:0000256" key="10">
    <source>
        <dbReference type="SAM" id="MobiDB-lite"/>
    </source>
</evidence>
<dbReference type="PROSITE" id="PS50157">
    <property type="entry name" value="ZINC_FINGER_C2H2_2"/>
    <property type="match status" value="4"/>
</dbReference>
<organism evidence="12 14">
    <name type="scientific">Ooceraea biroi</name>
    <name type="common">Clonal raider ant</name>
    <name type="synonym">Cerapachys biroi</name>
    <dbReference type="NCBI Taxonomy" id="2015173"/>
    <lineage>
        <taxon>Eukaryota</taxon>
        <taxon>Metazoa</taxon>
        <taxon>Ecdysozoa</taxon>
        <taxon>Arthropoda</taxon>
        <taxon>Hexapoda</taxon>
        <taxon>Insecta</taxon>
        <taxon>Pterygota</taxon>
        <taxon>Neoptera</taxon>
        <taxon>Endopterygota</taxon>
        <taxon>Hymenoptera</taxon>
        <taxon>Apocrita</taxon>
        <taxon>Aculeata</taxon>
        <taxon>Formicoidea</taxon>
        <taxon>Formicidae</taxon>
        <taxon>Dorylinae</taxon>
        <taxon>Ooceraea</taxon>
    </lineage>
</organism>
<keyword evidence="14" id="KW-1185">Reference proteome</keyword>
<comment type="subcellular location">
    <subcellularLocation>
        <location evidence="1">Nucleus</location>
    </subcellularLocation>
</comment>
<feature type="domain" description="C2H2-type" evidence="11">
    <location>
        <begin position="420"/>
        <end position="447"/>
    </location>
</feature>
<dbReference type="FunFam" id="3.30.160.60:FF:002529">
    <property type="entry name" value="B-cell CLL/lymphoma 6 member B protein"/>
    <property type="match status" value="1"/>
</dbReference>
<evidence type="ECO:0000259" key="11">
    <source>
        <dbReference type="PROSITE" id="PS50157"/>
    </source>
</evidence>
<dbReference type="GO" id="GO:0008270">
    <property type="term" value="F:zinc ion binding"/>
    <property type="evidence" value="ECO:0007669"/>
    <property type="project" value="UniProtKB-KW"/>
</dbReference>
<evidence type="ECO:0000256" key="8">
    <source>
        <dbReference type="ARBA" id="ARBA00023242"/>
    </source>
</evidence>
<dbReference type="InterPro" id="IPR036236">
    <property type="entry name" value="Znf_C2H2_sf"/>
</dbReference>
<dbReference type="Gene3D" id="3.30.160.60">
    <property type="entry name" value="Classic Zinc Finger"/>
    <property type="match status" value="3"/>
</dbReference>
<dbReference type="FunFam" id="3.30.160.60:FF:000099">
    <property type="entry name" value="Zinc finger protein 79"/>
    <property type="match status" value="1"/>
</dbReference>
<evidence type="ECO:0000313" key="14">
    <source>
        <dbReference type="Proteomes" id="UP000053097"/>
    </source>
</evidence>
<keyword evidence="2" id="KW-0479">Metal-binding</keyword>
<proteinExistence type="predicted"/>
<dbReference type="AlphaFoldDB" id="A0A026X327"/>
<feature type="domain" description="C2H2-type" evidence="11">
    <location>
        <begin position="448"/>
        <end position="471"/>
    </location>
</feature>
<dbReference type="OMA" id="LECRICN"/>
<feature type="region of interest" description="Disordered" evidence="10">
    <location>
        <begin position="720"/>
        <end position="758"/>
    </location>
</feature>
<dbReference type="GO" id="GO:0000981">
    <property type="term" value="F:DNA-binding transcription factor activity, RNA polymerase II-specific"/>
    <property type="evidence" value="ECO:0007669"/>
    <property type="project" value="TreeGrafter"/>
</dbReference>
<keyword evidence="6" id="KW-0805">Transcription regulation</keyword>
<reference evidence="12 14" key="1">
    <citation type="journal article" date="2014" name="Curr. Biol.">
        <title>The genome of the clonal raider ant Cerapachys biroi.</title>
        <authorList>
            <person name="Oxley P.R."/>
            <person name="Ji L."/>
            <person name="Fetter-Pruneda I."/>
            <person name="McKenzie S.K."/>
            <person name="Li C."/>
            <person name="Hu H."/>
            <person name="Zhang G."/>
            <person name="Kronauer D.J."/>
        </authorList>
    </citation>
    <scope>NUCLEOTIDE SEQUENCE [LARGE SCALE GENOMIC DNA]</scope>
</reference>
<reference evidence="13" key="3">
    <citation type="submission" date="2018-07" db="EMBL/GenBank/DDBJ databases">
        <authorList>
            <person name="Mckenzie S.K."/>
            <person name="Kronauer D.J.C."/>
        </authorList>
    </citation>
    <scope>NUCLEOTIDE SEQUENCE</scope>
    <source>
        <strain evidence="13">Clonal line C1</strain>
    </source>
</reference>
<dbReference type="PANTHER" id="PTHR24394:SF44">
    <property type="entry name" value="ZINC FINGER PROTEIN 271-LIKE"/>
    <property type="match status" value="1"/>
</dbReference>
<dbReference type="SMART" id="SM00355">
    <property type="entry name" value="ZnF_C2H2"/>
    <property type="match status" value="4"/>
</dbReference>
<protein>
    <recommendedName>
        <fullName evidence="11">C2H2-type domain-containing protein</fullName>
    </recommendedName>
</protein>
<dbReference type="OrthoDB" id="3533395at2759"/>
<dbReference type="InterPro" id="IPR013087">
    <property type="entry name" value="Znf_C2H2_type"/>
</dbReference>
<evidence type="ECO:0000256" key="2">
    <source>
        <dbReference type="ARBA" id="ARBA00022723"/>
    </source>
</evidence>
<keyword evidence="3" id="KW-0677">Repeat</keyword>